<name>A0AAN6NJE7_9PEZI</name>
<feature type="compositionally biased region" description="Low complexity" evidence="1">
    <location>
        <begin position="180"/>
        <end position="197"/>
    </location>
</feature>
<protein>
    <submittedName>
        <fullName evidence="2">Uncharacterized protein</fullName>
    </submittedName>
</protein>
<comment type="caution">
    <text evidence="2">The sequence shown here is derived from an EMBL/GenBank/DDBJ whole genome shotgun (WGS) entry which is preliminary data.</text>
</comment>
<feature type="compositionally biased region" description="Basic residues" evidence="1">
    <location>
        <begin position="312"/>
        <end position="322"/>
    </location>
</feature>
<reference evidence="3" key="1">
    <citation type="journal article" date="2023" name="Mol. Phylogenet. Evol.">
        <title>Genome-scale phylogeny and comparative genomics of the fungal order Sordariales.</title>
        <authorList>
            <person name="Hensen N."/>
            <person name="Bonometti L."/>
            <person name="Westerberg I."/>
            <person name="Brannstrom I.O."/>
            <person name="Guillou S."/>
            <person name="Cros-Aarteil S."/>
            <person name="Calhoun S."/>
            <person name="Haridas S."/>
            <person name="Kuo A."/>
            <person name="Mondo S."/>
            <person name="Pangilinan J."/>
            <person name="Riley R."/>
            <person name="LaButti K."/>
            <person name="Andreopoulos B."/>
            <person name="Lipzen A."/>
            <person name="Chen C."/>
            <person name="Yan M."/>
            <person name="Daum C."/>
            <person name="Ng V."/>
            <person name="Clum A."/>
            <person name="Steindorff A."/>
            <person name="Ohm R.A."/>
            <person name="Martin F."/>
            <person name="Silar P."/>
            <person name="Natvig D.O."/>
            <person name="Lalanne C."/>
            <person name="Gautier V."/>
            <person name="Ament-Velasquez S.L."/>
            <person name="Kruys A."/>
            <person name="Hutchinson M.I."/>
            <person name="Powell A.J."/>
            <person name="Barry K."/>
            <person name="Miller A.N."/>
            <person name="Grigoriev I.V."/>
            <person name="Debuchy R."/>
            <person name="Gladieux P."/>
            <person name="Hiltunen Thoren M."/>
            <person name="Johannesson H."/>
        </authorList>
    </citation>
    <scope>NUCLEOTIDE SEQUENCE [LARGE SCALE GENOMIC DNA]</scope>
    <source>
        <strain evidence="3">CBS 340.73</strain>
    </source>
</reference>
<feature type="compositionally biased region" description="Polar residues" evidence="1">
    <location>
        <begin position="326"/>
        <end position="336"/>
    </location>
</feature>
<dbReference type="Proteomes" id="UP001303473">
    <property type="component" value="Unassembled WGS sequence"/>
</dbReference>
<feature type="compositionally biased region" description="Polar residues" evidence="1">
    <location>
        <begin position="60"/>
        <end position="71"/>
    </location>
</feature>
<gene>
    <name evidence="2" type="ORF">QBC46DRAFT_62727</name>
</gene>
<evidence type="ECO:0000256" key="1">
    <source>
        <dbReference type="SAM" id="MobiDB-lite"/>
    </source>
</evidence>
<feature type="region of interest" description="Disordered" evidence="1">
    <location>
        <begin position="179"/>
        <end position="201"/>
    </location>
</feature>
<proteinExistence type="predicted"/>
<organism evidence="2 3">
    <name type="scientific">Diplogelasinospora grovesii</name>
    <dbReference type="NCBI Taxonomy" id="303347"/>
    <lineage>
        <taxon>Eukaryota</taxon>
        <taxon>Fungi</taxon>
        <taxon>Dikarya</taxon>
        <taxon>Ascomycota</taxon>
        <taxon>Pezizomycotina</taxon>
        <taxon>Sordariomycetes</taxon>
        <taxon>Sordariomycetidae</taxon>
        <taxon>Sordariales</taxon>
        <taxon>Diplogelasinosporaceae</taxon>
        <taxon>Diplogelasinospora</taxon>
    </lineage>
</organism>
<accession>A0AAN6NJE7</accession>
<keyword evidence="3" id="KW-1185">Reference proteome</keyword>
<dbReference type="EMBL" id="MU853753">
    <property type="protein sequence ID" value="KAK3945913.1"/>
    <property type="molecule type" value="Genomic_DNA"/>
</dbReference>
<dbReference type="AlphaFoldDB" id="A0AAN6NJE7"/>
<feature type="compositionally biased region" description="Low complexity" evidence="1">
    <location>
        <begin position="43"/>
        <end position="59"/>
    </location>
</feature>
<feature type="region of interest" description="Disordered" evidence="1">
    <location>
        <begin position="312"/>
        <end position="383"/>
    </location>
</feature>
<evidence type="ECO:0000313" key="2">
    <source>
        <dbReference type="EMBL" id="KAK3945913.1"/>
    </source>
</evidence>
<sequence length="383" mass="41334">MSDCLAVGKQADNTSPADTTAICEDGQPRAEDGPWEQQRHQYQLSQSMATSSPSSATPLDKSNSRLSPTPSIDSLVNKLSNQNLQLDGRDLVQPQLLPTTADLPELPALPGLPTTFEPWPKLEVDDDLEADVYMSELLGRSNPLSLCSSFQLDEGCPIEVDEAEVPLSAPKRLWQRLNHQSQNNGSSSASNNATSNNYPPITSSRAIETQMEDGTQCNVFGRPLPTPLAVTRLAPIIEPDADIELPTVDLEVDEAYCNGNVDNAQEELAMMETIMSLRRAGTPIGIRKYPGSNLRFRLSADAAMKCPNVVRSRPRMRKRTKGRPNSLASSAIGSGVTSAVSSPVIPPSLPSPQLSPQRPTRSHPPGSPSLAPQLSPPHLNLLL</sequence>
<evidence type="ECO:0000313" key="3">
    <source>
        <dbReference type="Proteomes" id="UP001303473"/>
    </source>
</evidence>
<feature type="region of interest" description="Disordered" evidence="1">
    <location>
        <begin position="1"/>
        <end position="71"/>
    </location>
</feature>